<proteinExistence type="predicted"/>
<accession>A0ACB9R310</accession>
<dbReference type="Proteomes" id="UP001057402">
    <property type="component" value="Chromosome 4"/>
</dbReference>
<protein>
    <submittedName>
        <fullName evidence="1">Uncharacterized protein</fullName>
    </submittedName>
</protein>
<comment type="caution">
    <text evidence="1">The sequence shown here is derived from an EMBL/GenBank/DDBJ whole genome shotgun (WGS) entry which is preliminary data.</text>
</comment>
<keyword evidence="2" id="KW-1185">Reference proteome</keyword>
<sequence>MTYIVHVDPAVGGEPENLDKLYEPFLRAQVSDTEAQRRLVYSYRHVISGFAVRLTREEALAVSRWEGVLMVQEERVYALHTTLSPSFMGLVQGSSIWNVSNLGKGIIIGVLDTGITPGHPSFNDAGVPPPPEKWKGRCDFNSTTCNNKLIGARDFLALSNPSRPAKPPLDRDGHGTHTSSTAGGNFVEGANVLGEANATAAGVAPLAHLAIYRVCSYLGCYLSAIPAAMDATIDDGVDVLSLSLGGGSIPFDNDTVAIGAFRATQKGIFVSCSSGNAGPGNTTLSNEAPWILTVGASTIDRKIVSDVKLGIGEDYSGESVFQPNDFPSTMFPLVFPGSNGNDSAALCLPGSLIHSDVKGKVVLCERGEIARVYKGIEVKEAGGMAMILMNGKIDAYSILADVHVLPAAHVSYAAGMKIKEYINSSSTPTASVIFKGTIIGNKDTPAITSFSSRGPSFQSPGILKPDITGPGMNILAAWPYPLDNATKTDLTFNIISGTSMSCPHLSGVAPLLKSSHPKWSPAAIKSAMMMSAYILNLDGEPIIDETSLPANIFAFGAGHVDPSKANDPGLIYDLTPDDYIPYLCGLGYSDTQVKLIVQQSVNCSDTTGIPESQLNYPSFSILLGSTPQYYSRTVTNVGPSNSSYVYKVVAPEGVDVTVYPRMLSFTESTHTATYMVEFRKSPGQAVGKPYSEGSLTWSYGKYTVRSPISILFN</sequence>
<reference evidence="2" key="1">
    <citation type="journal article" date="2023" name="Front. Plant Sci.">
        <title>Chromosomal-level genome assembly of Melastoma candidum provides insights into trichome evolution.</title>
        <authorList>
            <person name="Zhong Y."/>
            <person name="Wu W."/>
            <person name="Sun C."/>
            <person name="Zou P."/>
            <person name="Liu Y."/>
            <person name="Dai S."/>
            <person name="Zhou R."/>
        </authorList>
    </citation>
    <scope>NUCLEOTIDE SEQUENCE [LARGE SCALE GENOMIC DNA]</scope>
</reference>
<organism evidence="1 2">
    <name type="scientific">Melastoma candidum</name>
    <dbReference type="NCBI Taxonomy" id="119954"/>
    <lineage>
        <taxon>Eukaryota</taxon>
        <taxon>Viridiplantae</taxon>
        <taxon>Streptophyta</taxon>
        <taxon>Embryophyta</taxon>
        <taxon>Tracheophyta</taxon>
        <taxon>Spermatophyta</taxon>
        <taxon>Magnoliopsida</taxon>
        <taxon>eudicotyledons</taxon>
        <taxon>Gunneridae</taxon>
        <taxon>Pentapetalae</taxon>
        <taxon>rosids</taxon>
        <taxon>malvids</taxon>
        <taxon>Myrtales</taxon>
        <taxon>Melastomataceae</taxon>
        <taxon>Melastomatoideae</taxon>
        <taxon>Melastomateae</taxon>
        <taxon>Melastoma</taxon>
    </lineage>
</organism>
<evidence type="ECO:0000313" key="1">
    <source>
        <dbReference type="EMBL" id="KAI4372201.1"/>
    </source>
</evidence>
<dbReference type="EMBL" id="CM042883">
    <property type="protein sequence ID" value="KAI4372201.1"/>
    <property type="molecule type" value="Genomic_DNA"/>
</dbReference>
<name>A0ACB9R310_9MYRT</name>
<evidence type="ECO:0000313" key="2">
    <source>
        <dbReference type="Proteomes" id="UP001057402"/>
    </source>
</evidence>
<gene>
    <name evidence="1" type="ORF">MLD38_010465</name>
</gene>